<keyword evidence="1" id="KW-0472">Membrane</keyword>
<accession>A0ABV2SZS6</accession>
<comment type="caution">
    <text evidence="2">The sequence shown here is derived from an EMBL/GenBank/DDBJ whole genome shotgun (WGS) entry which is preliminary data.</text>
</comment>
<keyword evidence="1" id="KW-1133">Transmembrane helix</keyword>
<protein>
    <submittedName>
        <fullName evidence="2">Uncharacterized protein</fullName>
    </submittedName>
</protein>
<gene>
    <name evidence="2" type="ORF">ABXZ36_15135</name>
</gene>
<sequence>MKEKDKHSGFKTPEGYFEGFNNSLLDKLKRESTDIPQNEGFSIPEGYFEGLNQNILITLKEGESKVIPLNPYKKYYFTAIAAAASILLVISLQRKKEEAFTFDDLAASEIESYFEFHDYGMSYYEIVEIMPLDDINLQDMLQRRIKDETIADYLNDNVDLFEDLNLENDEY</sequence>
<keyword evidence="3" id="KW-1185">Reference proteome</keyword>
<organism evidence="2 3">
    <name type="scientific">Sediminicola arcticus</name>
    <dbReference type="NCBI Taxonomy" id="1574308"/>
    <lineage>
        <taxon>Bacteria</taxon>
        <taxon>Pseudomonadati</taxon>
        <taxon>Bacteroidota</taxon>
        <taxon>Flavobacteriia</taxon>
        <taxon>Flavobacteriales</taxon>
        <taxon>Flavobacteriaceae</taxon>
        <taxon>Sediminicola</taxon>
    </lineage>
</organism>
<keyword evidence="1" id="KW-0812">Transmembrane</keyword>
<name>A0ABV2SZS6_9FLAO</name>
<reference evidence="2 3" key="1">
    <citation type="submission" date="2024-07" db="EMBL/GenBank/DDBJ databases">
        <title>The genome sequence of type strain Sediminicola arcticus GDMCC 1.2805.</title>
        <authorList>
            <person name="Liu Y."/>
        </authorList>
    </citation>
    <scope>NUCLEOTIDE SEQUENCE [LARGE SCALE GENOMIC DNA]</scope>
    <source>
        <strain evidence="2 3">GDMCC 1.2805</strain>
    </source>
</reference>
<dbReference type="Proteomes" id="UP001549799">
    <property type="component" value="Unassembled WGS sequence"/>
</dbReference>
<evidence type="ECO:0000313" key="2">
    <source>
        <dbReference type="EMBL" id="MET6991980.1"/>
    </source>
</evidence>
<dbReference type="RefSeq" id="WP_354616523.1">
    <property type="nucleotide sequence ID" value="NZ_JBEXAE010000010.1"/>
</dbReference>
<dbReference type="EMBL" id="JBEXAE010000010">
    <property type="protein sequence ID" value="MET6991980.1"/>
    <property type="molecule type" value="Genomic_DNA"/>
</dbReference>
<evidence type="ECO:0000256" key="1">
    <source>
        <dbReference type="SAM" id="Phobius"/>
    </source>
</evidence>
<evidence type="ECO:0000313" key="3">
    <source>
        <dbReference type="Proteomes" id="UP001549799"/>
    </source>
</evidence>
<feature type="transmembrane region" description="Helical" evidence="1">
    <location>
        <begin position="75"/>
        <end position="92"/>
    </location>
</feature>
<proteinExistence type="predicted"/>